<proteinExistence type="predicted"/>
<feature type="domain" description="PPM-type phosphatase" evidence="3">
    <location>
        <begin position="8"/>
        <end position="240"/>
    </location>
</feature>
<dbReference type="Proteomes" id="UP000501452">
    <property type="component" value="Chromosome"/>
</dbReference>
<dbReference type="AlphaFoldDB" id="A0A6G8Q402"/>
<dbReference type="EMBL" id="CP045119">
    <property type="protein sequence ID" value="QIN81202.1"/>
    <property type="molecule type" value="Genomic_DNA"/>
</dbReference>
<dbReference type="SMART" id="SM00332">
    <property type="entry name" value="PP2Cc"/>
    <property type="match status" value="1"/>
</dbReference>
<dbReference type="CDD" id="cd00143">
    <property type="entry name" value="PP2Cc"/>
    <property type="match status" value="1"/>
</dbReference>
<feature type="compositionally biased region" description="Low complexity" evidence="1">
    <location>
        <begin position="251"/>
        <end position="263"/>
    </location>
</feature>
<evidence type="ECO:0000313" key="5">
    <source>
        <dbReference type="Proteomes" id="UP000501452"/>
    </source>
</evidence>
<dbReference type="PANTHER" id="PTHR47992">
    <property type="entry name" value="PROTEIN PHOSPHATASE"/>
    <property type="match status" value="1"/>
</dbReference>
<evidence type="ECO:0000256" key="2">
    <source>
        <dbReference type="SAM" id="Phobius"/>
    </source>
</evidence>
<feature type="transmembrane region" description="Helical" evidence="2">
    <location>
        <begin position="312"/>
        <end position="338"/>
    </location>
</feature>
<dbReference type="PROSITE" id="PS51746">
    <property type="entry name" value="PPM_2"/>
    <property type="match status" value="1"/>
</dbReference>
<dbReference type="SUPFAM" id="SSF81606">
    <property type="entry name" value="PP2C-like"/>
    <property type="match status" value="1"/>
</dbReference>
<evidence type="ECO:0000256" key="1">
    <source>
        <dbReference type="SAM" id="MobiDB-lite"/>
    </source>
</evidence>
<accession>A0A6G8Q402</accession>
<dbReference type="KEGG" id="rub:GBA63_00150"/>
<name>A0A6G8Q402_9ACTN</name>
<evidence type="ECO:0000259" key="3">
    <source>
        <dbReference type="PROSITE" id="PS51746"/>
    </source>
</evidence>
<protein>
    <submittedName>
        <fullName evidence="4">Stp1/IreP family PP2C-type Ser/Thr phosphatase</fullName>
    </submittedName>
</protein>
<gene>
    <name evidence="4" type="ORF">GBA63_00150</name>
</gene>
<dbReference type="Pfam" id="PF13672">
    <property type="entry name" value="PP2C_2"/>
    <property type="match status" value="1"/>
</dbReference>
<dbReference type="NCBIfam" id="NF033484">
    <property type="entry name" value="Stp1_PP2C_phos"/>
    <property type="match status" value="1"/>
</dbReference>
<keyword evidence="2" id="KW-0472">Membrane</keyword>
<feature type="region of interest" description="Disordered" evidence="1">
    <location>
        <begin position="244"/>
        <end position="307"/>
    </location>
</feature>
<evidence type="ECO:0000313" key="4">
    <source>
        <dbReference type="EMBL" id="QIN81202.1"/>
    </source>
</evidence>
<dbReference type="InterPro" id="IPR036457">
    <property type="entry name" value="PPM-type-like_dom_sf"/>
</dbReference>
<dbReference type="Gene3D" id="3.60.40.10">
    <property type="entry name" value="PPM-type phosphatase domain"/>
    <property type="match status" value="1"/>
</dbReference>
<reference evidence="4 5" key="1">
    <citation type="submission" date="2019-10" db="EMBL/GenBank/DDBJ databases">
        <title>Rubrobacter sp nov SCSIO 52090 isolated from a deep-sea sediment in the South China Sea.</title>
        <authorList>
            <person name="Chen R.W."/>
        </authorList>
    </citation>
    <scope>NUCLEOTIDE SEQUENCE [LARGE SCALE GENOMIC DNA]</scope>
    <source>
        <strain evidence="4 5">SCSIO 52909</strain>
    </source>
</reference>
<dbReference type="SMART" id="SM00331">
    <property type="entry name" value="PP2C_SIG"/>
    <property type="match status" value="1"/>
</dbReference>
<keyword evidence="2" id="KW-0812">Transmembrane</keyword>
<sequence>MPLLELQPFGVTDPGKVRQNNEDALLVGEGEDETLFVVADGVGGFEAGEVASSIAVDVLRGLGPNDPFGQAIEEANRRILAAGRGDERLSGMGTTVVAVRFGGTRREPVAELAHVGDSRAYLVRGGELRPVTEDHSLVAELVRSGDLTRDQAAEHPQKNLITRALGAEDAVEVDTATLPVEAGDRFVLCSDGLTDMVRENRVAEILTEASEDPEKAAKNLLAAALEAGGNDNITVVVIDVKEREEPERVPRATAAAGDPAGGTSEMPVLETGAARGARGKRGARRSSTGAPARSAQKSSGSPKRRKRRSGGFARFLAALTRGLAVILVVIVALVPAYLWGSSRYYFSFEEGDVVAHQGIPYAPFGVELNREWQRPGLSEAEIKEPYEEPIETHKLYTRDEAEKVLADMGE</sequence>
<dbReference type="GO" id="GO:0004722">
    <property type="term" value="F:protein serine/threonine phosphatase activity"/>
    <property type="evidence" value="ECO:0007669"/>
    <property type="project" value="InterPro"/>
</dbReference>
<dbReference type="InterPro" id="IPR001932">
    <property type="entry name" value="PPM-type_phosphatase-like_dom"/>
</dbReference>
<keyword evidence="5" id="KW-1185">Reference proteome</keyword>
<organism evidence="4 5">
    <name type="scientific">Rubrobacter tropicus</name>
    <dbReference type="NCBI Taxonomy" id="2653851"/>
    <lineage>
        <taxon>Bacteria</taxon>
        <taxon>Bacillati</taxon>
        <taxon>Actinomycetota</taxon>
        <taxon>Rubrobacteria</taxon>
        <taxon>Rubrobacterales</taxon>
        <taxon>Rubrobacteraceae</taxon>
        <taxon>Rubrobacter</taxon>
    </lineage>
</organism>
<dbReference type="InterPro" id="IPR015655">
    <property type="entry name" value="PP2C"/>
</dbReference>
<keyword evidence="2" id="KW-1133">Transmembrane helix</keyword>
<dbReference type="RefSeq" id="WP_166172339.1">
    <property type="nucleotide sequence ID" value="NZ_CP045119.1"/>
</dbReference>